<dbReference type="AlphaFoldDB" id="A0A2S5IVU8"/>
<evidence type="ECO:0000259" key="2">
    <source>
        <dbReference type="Pfam" id="PF19803"/>
    </source>
</evidence>
<dbReference type="RefSeq" id="WP_104122095.1">
    <property type="nucleotide sequence ID" value="NZ_PRKW01000005.1"/>
</dbReference>
<protein>
    <recommendedName>
        <fullName evidence="2">DUF6286 domain-containing protein</fullName>
    </recommendedName>
</protein>
<keyword evidence="1" id="KW-0812">Transmembrane</keyword>
<feature type="transmembrane region" description="Helical" evidence="1">
    <location>
        <begin position="61"/>
        <end position="81"/>
    </location>
</feature>
<proteinExistence type="predicted"/>
<dbReference type="EMBL" id="PRKW01000005">
    <property type="protein sequence ID" value="PPB48693.1"/>
    <property type="molecule type" value="Genomic_DNA"/>
</dbReference>
<dbReference type="InterPro" id="IPR046253">
    <property type="entry name" value="DUF6286"/>
</dbReference>
<reference evidence="3 4" key="1">
    <citation type="journal article" date="2014" name="Int. J. Syst. Evol. Microbiol.">
        <title>Arthrobacter pityocampae sp. nov., isolated from Thaumetopoea pityocampa (Lep., Thaumetopoeidae).</title>
        <authorList>
            <person name="Ince I.A."/>
            <person name="Demirbag Z."/>
            <person name="Kati H."/>
        </authorList>
    </citation>
    <scope>NUCLEOTIDE SEQUENCE [LARGE SCALE GENOMIC DNA]</scope>
    <source>
        <strain evidence="3 4">Tp2</strain>
    </source>
</reference>
<organism evidence="3 4">
    <name type="scientific">Arthrobacter pityocampae</name>
    <dbReference type="NCBI Taxonomy" id="547334"/>
    <lineage>
        <taxon>Bacteria</taxon>
        <taxon>Bacillati</taxon>
        <taxon>Actinomycetota</taxon>
        <taxon>Actinomycetes</taxon>
        <taxon>Micrococcales</taxon>
        <taxon>Micrococcaceae</taxon>
        <taxon>Arthrobacter</taxon>
    </lineage>
</organism>
<name>A0A2S5IVU8_9MICC</name>
<evidence type="ECO:0000313" key="3">
    <source>
        <dbReference type="EMBL" id="PPB48693.1"/>
    </source>
</evidence>
<sequence>MSSTTIRRRPARTIPAILCAALLLGVASTAVWTGVTALSGDAAFLDAAKRVGASSWSSQAVLVAAALAALAGALLVVAALVPGRYNAYLIDHDGIARAALRNAGLETLLTARANTIDGVDTARTTLAARTVDVHITTYLLDRNDLRATVTGILQHRLDELGLARTPRVSVSVSTHKR</sequence>
<accession>A0A2S5IVU8</accession>
<keyword evidence="1" id="KW-1133">Transmembrane helix</keyword>
<keyword evidence="1" id="KW-0472">Membrane</keyword>
<evidence type="ECO:0000256" key="1">
    <source>
        <dbReference type="SAM" id="Phobius"/>
    </source>
</evidence>
<keyword evidence="4" id="KW-1185">Reference proteome</keyword>
<evidence type="ECO:0000313" key="4">
    <source>
        <dbReference type="Proteomes" id="UP000239297"/>
    </source>
</evidence>
<dbReference type="Proteomes" id="UP000239297">
    <property type="component" value="Unassembled WGS sequence"/>
</dbReference>
<gene>
    <name evidence="3" type="ORF">C4K88_13320</name>
</gene>
<comment type="caution">
    <text evidence="3">The sequence shown here is derived from an EMBL/GenBank/DDBJ whole genome shotgun (WGS) entry which is preliminary data.</text>
</comment>
<dbReference type="Pfam" id="PF19803">
    <property type="entry name" value="DUF6286"/>
    <property type="match status" value="1"/>
</dbReference>
<feature type="domain" description="DUF6286" evidence="2">
    <location>
        <begin position="70"/>
        <end position="172"/>
    </location>
</feature>